<reference evidence="3 4" key="1">
    <citation type="submission" date="2020-07" db="EMBL/GenBank/DDBJ databases">
        <title>Stappia sp., F7233, whole genome shotgun sequencing project.</title>
        <authorList>
            <person name="Jiang S."/>
            <person name="Liu Z.W."/>
            <person name="Du Z.J."/>
        </authorList>
    </citation>
    <scope>NUCLEOTIDE SEQUENCE [LARGE SCALE GENOMIC DNA]</scope>
    <source>
        <strain evidence="3 4">F7233</strain>
    </source>
</reference>
<sequence length="334" mass="37282">MKYEPLGRSGIRVSRLCLGTMMFGGRTSEEESVAIIDDAFAQGVNFIDTADVYNEGRSEEVVGRAIRSRRDQWVLATKVGNRFGPGDLTQGLSRRWVLQACENSLNRLGTDRIDLYYLHLEDHTVAMEETVRAVEQLIRSGKIVDWGLSNYRGWRVAEMCRLADEAGIQRPIALQPYYNAFNRMPEVELLPCAQHYGIGVVPYSPIARGVLTGKYRPGEAPPEGSRAGAQDVRMMETEWREESLILAQTVKGHAEARGVTSVQFAAAWVLANRHVTSCIAGPRTLDQWRDYVGAVDFDFTADDEAFVDTLVAPGHPSTPGYTDPRYPLEGRVLR</sequence>
<dbReference type="AlphaFoldDB" id="A0A839AGH6"/>
<dbReference type="Pfam" id="PF00248">
    <property type="entry name" value="Aldo_ket_red"/>
    <property type="match status" value="1"/>
</dbReference>
<comment type="caution">
    <text evidence="3">The sequence shown here is derived from an EMBL/GenBank/DDBJ whole genome shotgun (WGS) entry which is preliminary data.</text>
</comment>
<dbReference type="FunFam" id="3.20.20.100:FF:000004">
    <property type="entry name" value="Oxidoreductase, aldo/keto reductase"/>
    <property type="match status" value="1"/>
</dbReference>
<protein>
    <submittedName>
        <fullName evidence="3">Aldo/keto reductase</fullName>
    </submittedName>
</protein>
<organism evidence="3 4">
    <name type="scientific">Stappia albiluteola</name>
    <dbReference type="NCBI Taxonomy" id="2758565"/>
    <lineage>
        <taxon>Bacteria</taxon>
        <taxon>Pseudomonadati</taxon>
        <taxon>Pseudomonadota</taxon>
        <taxon>Alphaproteobacteria</taxon>
        <taxon>Hyphomicrobiales</taxon>
        <taxon>Stappiaceae</taxon>
        <taxon>Stappia</taxon>
    </lineage>
</organism>
<evidence type="ECO:0000313" key="3">
    <source>
        <dbReference type="EMBL" id="MBA5777857.1"/>
    </source>
</evidence>
<dbReference type="Proteomes" id="UP000541109">
    <property type="component" value="Unassembled WGS sequence"/>
</dbReference>
<evidence type="ECO:0000313" key="4">
    <source>
        <dbReference type="Proteomes" id="UP000541109"/>
    </source>
</evidence>
<dbReference type="SUPFAM" id="SSF51430">
    <property type="entry name" value="NAD(P)-linked oxidoreductase"/>
    <property type="match status" value="1"/>
</dbReference>
<dbReference type="PANTHER" id="PTHR43364">
    <property type="entry name" value="NADH-SPECIFIC METHYLGLYOXAL REDUCTASE-RELATED"/>
    <property type="match status" value="1"/>
</dbReference>
<dbReference type="PRINTS" id="PR00069">
    <property type="entry name" value="ALDKETRDTASE"/>
</dbReference>
<dbReference type="GO" id="GO:0005829">
    <property type="term" value="C:cytosol"/>
    <property type="evidence" value="ECO:0007669"/>
    <property type="project" value="TreeGrafter"/>
</dbReference>
<dbReference type="InterPro" id="IPR020471">
    <property type="entry name" value="AKR"/>
</dbReference>
<dbReference type="EMBL" id="JACFXV010000053">
    <property type="protein sequence ID" value="MBA5777857.1"/>
    <property type="molecule type" value="Genomic_DNA"/>
</dbReference>
<dbReference type="InterPro" id="IPR050523">
    <property type="entry name" value="AKR_Detox_Biosynth"/>
</dbReference>
<dbReference type="RefSeq" id="WP_182165610.1">
    <property type="nucleotide sequence ID" value="NZ_JACFXV010000053.1"/>
</dbReference>
<evidence type="ECO:0000256" key="1">
    <source>
        <dbReference type="ARBA" id="ARBA00023002"/>
    </source>
</evidence>
<gene>
    <name evidence="3" type="ORF">H2509_12060</name>
</gene>
<keyword evidence="4" id="KW-1185">Reference proteome</keyword>
<dbReference type="PANTHER" id="PTHR43364:SF4">
    <property type="entry name" value="NAD(P)-LINKED OXIDOREDUCTASE SUPERFAMILY PROTEIN"/>
    <property type="match status" value="1"/>
</dbReference>
<dbReference type="InterPro" id="IPR023210">
    <property type="entry name" value="NADP_OxRdtase_dom"/>
</dbReference>
<name>A0A839AGH6_9HYPH</name>
<evidence type="ECO:0000259" key="2">
    <source>
        <dbReference type="Pfam" id="PF00248"/>
    </source>
</evidence>
<keyword evidence="1" id="KW-0560">Oxidoreductase</keyword>
<dbReference type="InterPro" id="IPR036812">
    <property type="entry name" value="NAD(P)_OxRdtase_dom_sf"/>
</dbReference>
<dbReference type="GO" id="GO:0016491">
    <property type="term" value="F:oxidoreductase activity"/>
    <property type="evidence" value="ECO:0007669"/>
    <property type="project" value="UniProtKB-KW"/>
</dbReference>
<dbReference type="Gene3D" id="3.20.20.100">
    <property type="entry name" value="NADP-dependent oxidoreductase domain"/>
    <property type="match status" value="1"/>
</dbReference>
<feature type="domain" description="NADP-dependent oxidoreductase" evidence="2">
    <location>
        <begin position="15"/>
        <end position="309"/>
    </location>
</feature>
<proteinExistence type="predicted"/>
<accession>A0A839AGH6</accession>